<dbReference type="EMBL" id="VXMH01000120">
    <property type="protein sequence ID" value="MYC97562.1"/>
    <property type="molecule type" value="Genomic_DNA"/>
</dbReference>
<evidence type="ECO:0000256" key="2">
    <source>
        <dbReference type="ARBA" id="ARBA00022840"/>
    </source>
</evidence>
<dbReference type="Gene3D" id="1.10.8.60">
    <property type="match status" value="1"/>
</dbReference>
<sequence length="95" mass="10692">MARDHLADTGYHAEYGARPLRRLLQKRIENELSKRLLRAEYKTGDEILIDYAADGDGDKEKLVFVRREPEPIAVEWSPGTQAEAGPGRNQQGSQA</sequence>
<evidence type="ECO:0000256" key="1">
    <source>
        <dbReference type="ARBA" id="ARBA00022741"/>
    </source>
</evidence>
<dbReference type="Pfam" id="PF10431">
    <property type="entry name" value="ClpB_D2-small"/>
    <property type="match status" value="1"/>
</dbReference>
<name>A0A6B1DDQ6_9CHLR</name>
<keyword evidence="1" id="KW-0547">Nucleotide-binding</keyword>
<comment type="caution">
    <text evidence="5">The sequence shown here is derived from an EMBL/GenBank/DDBJ whole genome shotgun (WGS) entry which is preliminary data.</text>
</comment>
<keyword evidence="2" id="KW-0067">ATP-binding</keyword>
<accession>A0A6B1DDQ6</accession>
<protein>
    <recommendedName>
        <fullName evidence="4">Clp ATPase C-terminal domain-containing protein</fullName>
    </recommendedName>
</protein>
<dbReference type="InterPro" id="IPR019489">
    <property type="entry name" value="Clp_ATPase_C"/>
</dbReference>
<proteinExistence type="predicted"/>
<dbReference type="SMART" id="SM01086">
    <property type="entry name" value="ClpB_D2-small"/>
    <property type="match status" value="1"/>
</dbReference>
<feature type="region of interest" description="Disordered" evidence="3">
    <location>
        <begin position="73"/>
        <end position="95"/>
    </location>
</feature>
<dbReference type="GO" id="GO:0005524">
    <property type="term" value="F:ATP binding"/>
    <property type="evidence" value="ECO:0007669"/>
    <property type="project" value="UniProtKB-KW"/>
</dbReference>
<organism evidence="5">
    <name type="scientific">Caldilineaceae bacterium SB0661_bin_32</name>
    <dbReference type="NCBI Taxonomy" id="2605255"/>
    <lineage>
        <taxon>Bacteria</taxon>
        <taxon>Bacillati</taxon>
        <taxon>Chloroflexota</taxon>
        <taxon>Caldilineae</taxon>
        <taxon>Caldilineales</taxon>
        <taxon>Caldilineaceae</taxon>
    </lineage>
</organism>
<dbReference type="AlphaFoldDB" id="A0A6B1DDQ6"/>
<evidence type="ECO:0000256" key="3">
    <source>
        <dbReference type="SAM" id="MobiDB-lite"/>
    </source>
</evidence>
<evidence type="ECO:0000259" key="4">
    <source>
        <dbReference type="SMART" id="SM01086"/>
    </source>
</evidence>
<reference evidence="5" key="1">
    <citation type="submission" date="2019-09" db="EMBL/GenBank/DDBJ databases">
        <title>Characterisation of the sponge microbiome using genome-centric metagenomics.</title>
        <authorList>
            <person name="Engelberts J.P."/>
            <person name="Robbins S.J."/>
            <person name="De Goeij J.M."/>
            <person name="Aranda M."/>
            <person name="Bell S.C."/>
            <person name="Webster N.S."/>
        </authorList>
    </citation>
    <scope>NUCLEOTIDE SEQUENCE</scope>
    <source>
        <strain evidence="5">SB0661_bin_32</strain>
    </source>
</reference>
<evidence type="ECO:0000313" key="5">
    <source>
        <dbReference type="EMBL" id="MYC97562.1"/>
    </source>
</evidence>
<gene>
    <name evidence="5" type="ORF">F4X14_21625</name>
</gene>
<feature type="domain" description="Clp ATPase C-terminal" evidence="4">
    <location>
        <begin position="1"/>
        <end position="64"/>
    </location>
</feature>